<comment type="caution">
    <text evidence="3">The sequence shown here is derived from an EMBL/GenBank/DDBJ whole genome shotgun (WGS) entry which is preliminary data.</text>
</comment>
<keyword evidence="1" id="KW-0812">Transmembrane</keyword>
<dbReference type="InterPro" id="IPR025164">
    <property type="entry name" value="Toastrack_DUF4097"/>
</dbReference>
<reference evidence="3 4" key="1">
    <citation type="submission" date="2013-04" db="EMBL/GenBank/DDBJ databases">
        <title>The Genome Sequence of Treponema medium ATCC 700293.</title>
        <authorList>
            <consortium name="The Broad Institute Genomics Platform"/>
            <person name="Earl A."/>
            <person name="Ward D."/>
            <person name="Feldgarden M."/>
            <person name="Gevers D."/>
            <person name="Leonetti C."/>
            <person name="Blanton J.M."/>
            <person name="Dewhirst F.E."/>
            <person name="Izard J."/>
            <person name="Walker B."/>
            <person name="Young S."/>
            <person name="Zeng Q."/>
            <person name="Gargeya S."/>
            <person name="Fitzgerald M."/>
            <person name="Haas B."/>
            <person name="Abouelleil A."/>
            <person name="Allen A.W."/>
            <person name="Alvarado L."/>
            <person name="Arachchi H.M."/>
            <person name="Berlin A.M."/>
            <person name="Chapman S.B."/>
            <person name="Gainer-Dewar J."/>
            <person name="Goldberg J."/>
            <person name="Griggs A."/>
            <person name="Gujja S."/>
            <person name="Hansen M."/>
            <person name="Howarth C."/>
            <person name="Imamovic A."/>
            <person name="Ireland A."/>
            <person name="Larimer J."/>
            <person name="McCowan C."/>
            <person name="Murphy C."/>
            <person name="Pearson M."/>
            <person name="Poon T.W."/>
            <person name="Priest M."/>
            <person name="Roberts A."/>
            <person name="Saif S."/>
            <person name="Shea T."/>
            <person name="Sisk P."/>
            <person name="Sykes S."/>
            <person name="Wortman J."/>
            <person name="Nusbaum C."/>
            <person name="Birren B."/>
        </authorList>
    </citation>
    <scope>NUCLEOTIDE SEQUENCE [LARGE SCALE GENOMIC DNA]</scope>
    <source>
        <strain evidence="3 4">ATCC 700293</strain>
    </source>
</reference>
<evidence type="ECO:0000259" key="2">
    <source>
        <dbReference type="Pfam" id="PF13349"/>
    </source>
</evidence>
<dbReference type="EMBL" id="ATFE01000006">
    <property type="protein sequence ID" value="EPF29122.1"/>
    <property type="molecule type" value="Genomic_DNA"/>
</dbReference>
<gene>
    <name evidence="3" type="ORF">HMPREF9195_00903</name>
</gene>
<proteinExistence type="predicted"/>
<dbReference type="RefSeq" id="WP_016522866.1">
    <property type="nucleotide sequence ID" value="NZ_KE332517.1"/>
</dbReference>
<evidence type="ECO:0000256" key="1">
    <source>
        <dbReference type="SAM" id="Phobius"/>
    </source>
</evidence>
<organism evidence="3 4">
    <name type="scientific">Treponema medium ATCC 700293</name>
    <dbReference type="NCBI Taxonomy" id="1125700"/>
    <lineage>
        <taxon>Bacteria</taxon>
        <taxon>Pseudomonadati</taxon>
        <taxon>Spirochaetota</taxon>
        <taxon>Spirochaetia</taxon>
        <taxon>Spirochaetales</taxon>
        <taxon>Treponemataceae</taxon>
        <taxon>Treponema</taxon>
    </lineage>
</organism>
<evidence type="ECO:0000313" key="3">
    <source>
        <dbReference type="EMBL" id="EPF29122.1"/>
    </source>
</evidence>
<keyword evidence="1" id="KW-1133">Transmembrane helix</keyword>
<feature type="transmembrane region" description="Helical" evidence="1">
    <location>
        <begin position="7"/>
        <end position="29"/>
    </location>
</feature>
<dbReference type="Proteomes" id="UP000014634">
    <property type="component" value="Unassembled WGS sequence"/>
</dbReference>
<evidence type="ECO:0000313" key="4">
    <source>
        <dbReference type="Proteomes" id="UP000014634"/>
    </source>
</evidence>
<keyword evidence="1" id="KW-0472">Membrane</keyword>
<sequence>MKRRIRTAFAIIGIGGLLIIIGILMGGSVKKTFYDEYNDEEWNMDEELNMDGENTSITLSTDMHETQLVASNSGLNRLKVDVSYVTLRIKPHNMQSVTYSIMNNTKRIDASVQVEGNTLMISTKKNRKWNWNWLFGWNRNTGGHSKTVITVKIPQNTIFDTADINIETGSLILDSFTATQQFTLNVGAGEIDIKNITASNVDIKTGVGETVFRNCSFTDTIINTGVGETSFDGRIFKSLDINAGIGEIDMRINGKKDDYLINATSGIGSILIDGRSATGIDSTFRINNQNTLHTIRVKAGIGQVNIRFTE</sequence>
<accession>A0AA87NQZ9</accession>
<feature type="domain" description="DUF4097" evidence="2">
    <location>
        <begin position="76"/>
        <end position="273"/>
    </location>
</feature>
<name>A0AA87NQZ9_TREMD</name>
<dbReference type="Pfam" id="PF13349">
    <property type="entry name" value="DUF4097"/>
    <property type="match status" value="1"/>
</dbReference>
<dbReference type="AlphaFoldDB" id="A0AA87NQZ9"/>
<dbReference type="Gene3D" id="2.160.20.120">
    <property type="match status" value="1"/>
</dbReference>
<protein>
    <recommendedName>
        <fullName evidence="2">DUF4097 domain-containing protein</fullName>
    </recommendedName>
</protein>